<gene>
    <name evidence="2" type="ORF">AB3G34_03275</name>
</gene>
<organism evidence="2">
    <name type="scientific">Flavobacterium sp. WC2409</name>
    <dbReference type="NCBI Taxonomy" id="3234139"/>
    <lineage>
        <taxon>Bacteria</taxon>
        <taxon>Pseudomonadati</taxon>
        <taxon>Bacteroidota</taxon>
        <taxon>Flavobacteriia</taxon>
        <taxon>Flavobacteriales</taxon>
        <taxon>Flavobacteriaceae</taxon>
        <taxon>Flavobacterium</taxon>
    </lineage>
</organism>
<dbReference type="RefSeq" id="WP_369753442.1">
    <property type="nucleotide sequence ID" value="NZ_CP165625.1"/>
</dbReference>
<feature type="domain" description="PKD" evidence="1">
    <location>
        <begin position="446"/>
        <end position="476"/>
    </location>
</feature>
<protein>
    <submittedName>
        <fullName evidence="2">T9SS type B sorting domain-containing protein</fullName>
    </submittedName>
</protein>
<dbReference type="InterPro" id="IPR035986">
    <property type="entry name" value="PKD_dom_sf"/>
</dbReference>
<dbReference type="EMBL" id="CP165625">
    <property type="protein sequence ID" value="XDU96131.1"/>
    <property type="molecule type" value="Genomic_DNA"/>
</dbReference>
<dbReference type="Pfam" id="PF13585">
    <property type="entry name" value="CHU_C"/>
    <property type="match status" value="1"/>
</dbReference>
<name>A0AB39W6K6_9FLAO</name>
<reference evidence="2" key="1">
    <citation type="submission" date="2024-07" db="EMBL/GenBank/DDBJ databases">
        <authorList>
            <person name="Biller S.J."/>
        </authorList>
    </citation>
    <scope>NUCLEOTIDE SEQUENCE</scope>
    <source>
        <strain evidence="2">WC2409</strain>
    </source>
</reference>
<dbReference type="AlphaFoldDB" id="A0AB39W6K6"/>
<sequence>MKINIFFVLVFSLLITPLFAQKEAAIWYFGGNAGLDFNSGSPVALNNGKLVTNEGCASISDKNGNILFYTDGSIVYDKTHQVMPNGYGLLGHKSSTQSAIIVPKPKNPNIYYIFTVDQPNPDNVDDDLTNDEDPPNDGLNYSVVDLRLNNGLGDIISTEKNIHLITYNPNDAEDVKFKCSEKITAVQHLDGISIWVVTHFKNTFYSFKISTQGLNQKPIQTTTPLDVPTSGYISNAIGYLKFSPNGKKIAMANTAIRLTNDLGPKGEVRRNTGNVLLYDFDAGTGKISNGITLLNNANPYGVEFSAKSKKLYVTVNLFDQTGRMSLGSNLIQFDLKNPNIPSTNTIVNNSNYVAGALQLAIDEKIYRVGYPNGGGYIDKMSVINNPELNGTSCNFLQNAISLNGGISQLGLPPFITSLFLYTFEYEFNCLGDSTHFFLNTIEKIDSVQWDFGDGTTSNAIDAYHIYKNPGDYKVTLIKTINGENREPIEKTITIYESPIISTDPYTLVQCDTQDSNPLDGLATFNLEAANDKITFGNKEYDVFYYHTINDAENDVDNLNSINPIYRNTIPDEYIYLKVTQPNSSCYRIGTVILHANKNNSILPEPLHECDKGDGIGVFNLEEKKDAIRNELGLTPDILLFFYPTEQDASLSTNELEKEYSSNSKTIFIRAENKEGCYGTGQFDLIVEPTPKINTFEKSFLCESENPSITINSGLGPQALSSDYTFLWSTGETTPSITVTKEGDYKVIVKNKSGCSETRTCSVIMSYLAKIQNIDVQDLAPINQVTIELTNPEDYRYMIHFENGLSTVFQDNPNFKNIPGGFHELIIENINGCGLVKRNFAVLEAAPFFTPNGDGANDNWNLKGLNGSVYKNAKIFIFDRYGKLLKQLNPSSPGWDGNYNGGPLPSDDYWFSIELEDGRKAKGHFSLKR</sequence>
<dbReference type="SUPFAM" id="SSF75011">
    <property type="entry name" value="3-carboxy-cis,cis-mucoante lactonizing enzyme"/>
    <property type="match status" value="1"/>
</dbReference>
<dbReference type="SUPFAM" id="SSF49299">
    <property type="entry name" value="PKD domain"/>
    <property type="match status" value="1"/>
</dbReference>
<dbReference type="Pfam" id="PF18911">
    <property type="entry name" value="PKD_4"/>
    <property type="match status" value="1"/>
</dbReference>
<dbReference type="InterPro" id="IPR000601">
    <property type="entry name" value="PKD_dom"/>
</dbReference>
<proteinExistence type="predicted"/>
<dbReference type="Gene3D" id="2.60.40.10">
    <property type="entry name" value="Immunoglobulins"/>
    <property type="match status" value="1"/>
</dbReference>
<evidence type="ECO:0000259" key="1">
    <source>
        <dbReference type="PROSITE" id="PS50093"/>
    </source>
</evidence>
<dbReference type="PROSITE" id="PS50093">
    <property type="entry name" value="PKD"/>
    <property type="match status" value="1"/>
</dbReference>
<dbReference type="CDD" id="cd00146">
    <property type="entry name" value="PKD"/>
    <property type="match status" value="1"/>
</dbReference>
<evidence type="ECO:0000313" key="2">
    <source>
        <dbReference type="EMBL" id="XDU96131.1"/>
    </source>
</evidence>
<dbReference type="InterPro" id="IPR026341">
    <property type="entry name" value="T9SS_type_B"/>
</dbReference>
<accession>A0AB39W6K6</accession>
<dbReference type="InterPro" id="IPR013783">
    <property type="entry name" value="Ig-like_fold"/>
</dbReference>
<dbReference type="NCBIfam" id="TIGR04131">
    <property type="entry name" value="Bac_Flav_CTERM"/>
    <property type="match status" value="1"/>
</dbReference>